<feature type="compositionally biased region" description="Basic residues" evidence="1">
    <location>
        <begin position="446"/>
        <end position="455"/>
    </location>
</feature>
<feature type="region of interest" description="Disordered" evidence="1">
    <location>
        <begin position="72"/>
        <end position="231"/>
    </location>
</feature>
<accession>A0AAD6HDW4</accession>
<protein>
    <submittedName>
        <fullName evidence="2">Uncharacterized protein</fullName>
    </submittedName>
</protein>
<feature type="compositionally biased region" description="Basic and acidic residues" evidence="1">
    <location>
        <begin position="154"/>
        <end position="165"/>
    </location>
</feature>
<feature type="compositionally biased region" description="Polar residues" evidence="1">
    <location>
        <begin position="699"/>
        <end position="712"/>
    </location>
</feature>
<dbReference type="EMBL" id="JAQJAN010000018">
    <property type="protein sequence ID" value="KAJ5709681.1"/>
    <property type="molecule type" value="Genomic_DNA"/>
</dbReference>
<evidence type="ECO:0000256" key="1">
    <source>
        <dbReference type="SAM" id="MobiDB-lite"/>
    </source>
</evidence>
<feature type="compositionally biased region" description="Polar residues" evidence="1">
    <location>
        <begin position="457"/>
        <end position="477"/>
    </location>
</feature>
<feature type="region of interest" description="Disordered" evidence="1">
    <location>
        <begin position="446"/>
        <end position="528"/>
    </location>
</feature>
<feature type="compositionally biased region" description="Polar residues" evidence="1">
    <location>
        <begin position="143"/>
        <end position="152"/>
    </location>
</feature>
<feature type="region of interest" description="Disordered" evidence="1">
    <location>
        <begin position="1"/>
        <end position="23"/>
    </location>
</feature>
<reference evidence="2" key="1">
    <citation type="journal article" date="2023" name="IMA Fungus">
        <title>Comparative genomic study of the Penicillium genus elucidates a diverse pangenome and 15 lateral gene transfer events.</title>
        <authorList>
            <person name="Petersen C."/>
            <person name="Sorensen T."/>
            <person name="Nielsen M.R."/>
            <person name="Sondergaard T.E."/>
            <person name="Sorensen J.L."/>
            <person name="Fitzpatrick D.A."/>
            <person name="Frisvad J.C."/>
            <person name="Nielsen K.L."/>
        </authorList>
    </citation>
    <scope>NUCLEOTIDE SEQUENCE</scope>
    <source>
        <strain evidence="2">IBT 17514</strain>
    </source>
</reference>
<proteinExistence type="predicted"/>
<feature type="compositionally biased region" description="Pro residues" evidence="1">
    <location>
        <begin position="221"/>
        <end position="231"/>
    </location>
</feature>
<gene>
    <name evidence="2" type="ORF">N7493_009972</name>
</gene>
<feature type="compositionally biased region" description="Acidic residues" evidence="1">
    <location>
        <begin position="504"/>
        <end position="521"/>
    </location>
</feature>
<name>A0AAD6HDW4_9EURO</name>
<feature type="compositionally biased region" description="Basic and acidic residues" evidence="1">
    <location>
        <begin position="603"/>
        <end position="620"/>
    </location>
</feature>
<feature type="compositionally biased region" description="Basic and acidic residues" evidence="1">
    <location>
        <begin position="478"/>
        <end position="503"/>
    </location>
</feature>
<feature type="compositionally biased region" description="Basic and acidic residues" evidence="1">
    <location>
        <begin position="633"/>
        <end position="643"/>
    </location>
</feature>
<feature type="compositionally biased region" description="Basic and acidic residues" evidence="1">
    <location>
        <begin position="362"/>
        <end position="381"/>
    </location>
</feature>
<feature type="compositionally biased region" description="Low complexity" evidence="1">
    <location>
        <begin position="1"/>
        <end position="10"/>
    </location>
</feature>
<feature type="region of interest" description="Disordered" evidence="1">
    <location>
        <begin position="336"/>
        <end position="390"/>
    </location>
</feature>
<sequence length="861" mass="96172">MAYSAVQVEEVASDSESESDLSVSRAFQPLPDVEDFEPSHLELTRANAVTQLAALYRPMTCSSYEVVEADDYDYDDADPFPNPSDDRRIPPLNTAVARHSSPEPPLRSPTSDAPVPLSHPTPDLQAIQGAYAGNVERLEQSAERLSSTTQDIGSEIRKMDQEQKRRQSCSSASNSIIRNGAFSSGPSIARSRSRSTRQRSVSGGSYLTQVAEPDHDDDSEYPPPLPTLPAPQLPIYTSSSDRFYNAYEEAAEVNEPFEIERPDTAASGDTFHQARTLFTDFDGVHFTPLDRADSIRRLSLSQAPLANQSEPYAYKEAQNGEHMVYYPAPVPRMLNLPPKLSRRPPATEREKRRTQILNSIAAEDRKLAEQEESGRRKEPHQSAHPPQLRASVFFDQPSTSIELEVKEDSVVATLDSILDASASAPVSAFTDHPYAGHVGSYVYGKKRNTKNKLQKKSQSSMGQSHSKTIDAASQGSVHSDDLHHDESERLHDSYDPEGSVHSDAEDEELSPASGEEEDEADYVGPPNTLLAELELRKQELQQRRRTFVPQHTEGMKATLLELDEMAQKQSEKRRRRPVTLAWDNRHAGDDDDVPLALLYPDQKIGDDPNRPHGLMERREMEENEPLSARRARLRGEPVPEKRSVTVHAAEVASTETPTDKEEPDDEGETLAERLRRLRGQNPADSEFSNDLLAEFDTRFGSSKAESTTQSSQPPQPAAEETLAQRRARLQKEQKEQGVQSGIAKNPRTRQSMAALPQVRPTQVPRSKSSYDILQQPSLMQQNAHRMSMQAFPNTMGYQGAGYPTPQFQPPPPYTQGSIYPPPYAYNHMHNPAFPPTCGPTIRQPIQPAQREVIDRWRQSIR</sequence>
<comment type="caution">
    <text evidence="2">The sequence shown here is derived from an EMBL/GenBank/DDBJ whole genome shotgun (WGS) entry which is preliminary data.</text>
</comment>
<reference evidence="2" key="2">
    <citation type="submission" date="2023-01" db="EMBL/GenBank/DDBJ databases">
        <authorList>
            <person name="Petersen C."/>
        </authorList>
    </citation>
    <scope>NUCLEOTIDE SEQUENCE</scope>
    <source>
        <strain evidence="2">IBT 17514</strain>
    </source>
</reference>
<dbReference type="AlphaFoldDB" id="A0AAD6HDW4"/>
<feature type="region of interest" description="Disordered" evidence="1">
    <location>
        <begin position="600"/>
        <end position="767"/>
    </location>
</feature>
<keyword evidence="3" id="KW-1185">Reference proteome</keyword>
<dbReference type="Proteomes" id="UP001215712">
    <property type="component" value="Unassembled WGS sequence"/>
</dbReference>
<evidence type="ECO:0000313" key="2">
    <source>
        <dbReference type="EMBL" id="KAJ5709681.1"/>
    </source>
</evidence>
<organism evidence="2 3">
    <name type="scientific">Penicillium malachiteum</name>
    <dbReference type="NCBI Taxonomy" id="1324776"/>
    <lineage>
        <taxon>Eukaryota</taxon>
        <taxon>Fungi</taxon>
        <taxon>Dikarya</taxon>
        <taxon>Ascomycota</taxon>
        <taxon>Pezizomycotina</taxon>
        <taxon>Eurotiomycetes</taxon>
        <taxon>Eurotiomycetidae</taxon>
        <taxon>Eurotiales</taxon>
        <taxon>Aspergillaceae</taxon>
        <taxon>Penicillium</taxon>
    </lineage>
</organism>
<feature type="compositionally biased region" description="Polar residues" evidence="1">
    <location>
        <begin position="168"/>
        <end position="186"/>
    </location>
</feature>
<evidence type="ECO:0000313" key="3">
    <source>
        <dbReference type="Proteomes" id="UP001215712"/>
    </source>
</evidence>